<accession>A0A243RE85</accession>
<comment type="caution">
    <text evidence="1">The sequence shown here is derived from an EMBL/GenBank/DDBJ whole genome shotgun (WGS) entry which is preliminary data.</text>
</comment>
<sequence length="163" mass="18948">MVMLRNALGSIGRIFRSLLRTPRARRVDTVAGRLHDLWRAPRRLNGGGYEPRIKTTTDKAWARKNGTDQVDLANTDYKRLPRDWQKENRDSADVAVRLLRDGEKRGADLRSEKFMEEASEEVHKAWLRRNGEWAPAEQKLPYRQLSELEKEKDREVVRAALGL</sequence>
<proteinExistence type="predicted"/>
<dbReference type="AlphaFoldDB" id="A0A243RE85"/>
<dbReference type="RefSeq" id="WP_086576509.1">
    <property type="nucleotide sequence ID" value="NZ_NGFP01000151.1"/>
</dbReference>
<evidence type="ECO:0000313" key="1">
    <source>
        <dbReference type="EMBL" id="OUC93032.1"/>
    </source>
</evidence>
<dbReference type="Proteomes" id="UP000194761">
    <property type="component" value="Unassembled WGS sequence"/>
</dbReference>
<organism evidence="1 2">
    <name type="scientific">Streptosporangium minutum</name>
    <dbReference type="NCBI Taxonomy" id="569862"/>
    <lineage>
        <taxon>Bacteria</taxon>
        <taxon>Bacillati</taxon>
        <taxon>Actinomycetota</taxon>
        <taxon>Actinomycetes</taxon>
        <taxon>Streptosporangiales</taxon>
        <taxon>Streptosporangiaceae</taxon>
        <taxon>Streptosporangium</taxon>
    </lineage>
</organism>
<evidence type="ECO:0000313" key="2">
    <source>
        <dbReference type="Proteomes" id="UP000194761"/>
    </source>
</evidence>
<reference evidence="1 2" key="1">
    <citation type="submission" date="2017-05" db="EMBL/GenBank/DDBJ databases">
        <title>Biotechnological potential of actinobacteria isolated from South African environments.</title>
        <authorList>
            <person name="Le Roes-Hill M."/>
            <person name="Prins A."/>
            <person name="Durrell K.A."/>
        </authorList>
    </citation>
    <scope>NUCLEOTIDE SEQUENCE [LARGE SCALE GENOMIC DNA]</scope>
    <source>
        <strain evidence="1">M26</strain>
    </source>
</reference>
<dbReference type="EMBL" id="NGFP01000151">
    <property type="protein sequence ID" value="OUC93032.1"/>
    <property type="molecule type" value="Genomic_DNA"/>
</dbReference>
<keyword evidence="2" id="KW-1185">Reference proteome</keyword>
<name>A0A243RE85_9ACTN</name>
<gene>
    <name evidence="1" type="ORF">CA984_27875</name>
</gene>
<protein>
    <submittedName>
        <fullName evidence="1">Uncharacterized protein</fullName>
    </submittedName>
</protein>